<proteinExistence type="inferred from homology"/>
<dbReference type="AlphaFoldDB" id="A0AAE3E739"/>
<keyword evidence="3 5" id="KW-0378">Hydrolase</keyword>
<protein>
    <submittedName>
        <fullName evidence="6">Family 43 glycosylhydrolase</fullName>
    </submittedName>
</protein>
<name>A0AAE3E739_9FIRM</name>
<dbReference type="PANTHER" id="PTHR43817">
    <property type="entry name" value="GLYCOSYL HYDROLASE"/>
    <property type="match status" value="1"/>
</dbReference>
<dbReference type="Gene3D" id="2.115.10.20">
    <property type="entry name" value="Glycosyl hydrolase domain, family 43"/>
    <property type="match status" value="1"/>
</dbReference>
<organism evidence="6 7">
    <name type="scientific">Anthropogastromicrobium aceti</name>
    <dbReference type="NCBI Taxonomy" id="2981768"/>
    <lineage>
        <taxon>Bacteria</taxon>
        <taxon>Bacillati</taxon>
        <taxon>Bacillota</taxon>
        <taxon>Clostridia</taxon>
        <taxon>Lachnospirales</taxon>
        <taxon>Lachnospiraceae</taxon>
        <taxon>Anthropogastromicrobium</taxon>
    </lineage>
</organism>
<comment type="caution">
    <text evidence="6">The sequence shown here is derived from an EMBL/GenBank/DDBJ whole genome shotgun (WGS) entry which is preliminary data.</text>
</comment>
<dbReference type="InterPro" id="IPR006710">
    <property type="entry name" value="Glyco_hydro_43"/>
</dbReference>
<evidence type="ECO:0000256" key="4">
    <source>
        <dbReference type="ARBA" id="ARBA00023295"/>
    </source>
</evidence>
<dbReference type="SUPFAM" id="SSF75005">
    <property type="entry name" value="Arabinanase/levansucrase/invertase"/>
    <property type="match status" value="1"/>
</dbReference>
<dbReference type="InterPro" id="IPR023296">
    <property type="entry name" value="Glyco_hydro_beta-prop_sf"/>
</dbReference>
<dbReference type="CDD" id="cd18818">
    <property type="entry name" value="GH43_GbtXyl43B-like"/>
    <property type="match status" value="1"/>
</dbReference>
<dbReference type="EMBL" id="JAJEQN010000055">
    <property type="protein sequence ID" value="MCC2222898.1"/>
    <property type="molecule type" value="Genomic_DNA"/>
</dbReference>
<evidence type="ECO:0000313" key="6">
    <source>
        <dbReference type="EMBL" id="MCC2222898.1"/>
    </source>
</evidence>
<reference evidence="6 7" key="1">
    <citation type="submission" date="2021-10" db="EMBL/GenBank/DDBJ databases">
        <title>Anaerobic single-cell dispensing facilitates the cultivation of human gut bacteria.</title>
        <authorList>
            <person name="Afrizal A."/>
        </authorList>
    </citation>
    <scope>NUCLEOTIDE SEQUENCE [LARGE SCALE GENOMIC DNA]</scope>
    <source>
        <strain evidence="6 7">CLA-AA-H224</strain>
    </source>
</reference>
<keyword evidence="2" id="KW-0732">Signal</keyword>
<dbReference type="RefSeq" id="WP_308732456.1">
    <property type="nucleotide sequence ID" value="NZ_JAJEQN010000055.1"/>
</dbReference>
<keyword evidence="4 5" id="KW-0326">Glycosidase</keyword>
<evidence type="ECO:0000256" key="1">
    <source>
        <dbReference type="ARBA" id="ARBA00009865"/>
    </source>
</evidence>
<evidence type="ECO:0000256" key="2">
    <source>
        <dbReference type="ARBA" id="ARBA00022729"/>
    </source>
</evidence>
<dbReference type="GO" id="GO:0004553">
    <property type="term" value="F:hydrolase activity, hydrolyzing O-glycosyl compounds"/>
    <property type="evidence" value="ECO:0007669"/>
    <property type="project" value="InterPro"/>
</dbReference>
<sequence>MEERKKEVLRVYNRKTVKGQYPNGLAYSVHLSVKENEEECPLHNNYGLVFPKAWVNEDNVIVPSFVGNLKVAAVKKDGAVTYLITGEDWKSDGSVNSENKGSFWSWSTADFLTFDEWGICSGAQLCEKTGLTLEAIRMTDQIAIPDEMAQCIKHHWNALHAKRQMTEPKLKFPLARGLADPVVLLWKDDYYFIATNDNENDIGFYVRKAHELEDLFAKDVKTYKILDKDTENGFVQLFWAPEFHVLNGSLYLLFTVSDSEWNPQCHIMKLKENGDILNPKDWEKPIRVRRANGGFLSEKGINIDMTPVKSGERYFYVWSHRKNIGTPLDTGSMLMIDEFDPVHPERLISEPKCLSRPLYGFENTEHTINNEGPYAFYYHNKIYLAYSGGDARGYLYAIGMLTANDGDDLCDLSVWEKAKTPIASFATIPGEYGPGHNSFFWDRDQNLWIAYHAVTSFEEKIVSSGMRRVYFEQDKTPRFDVIVE</sequence>
<gene>
    <name evidence="6" type="ORF">LKD48_14930</name>
</gene>
<dbReference type="Pfam" id="PF04616">
    <property type="entry name" value="Glyco_hydro_43"/>
    <property type="match status" value="1"/>
</dbReference>
<accession>A0AAE3E739</accession>
<evidence type="ECO:0000256" key="5">
    <source>
        <dbReference type="RuleBase" id="RU361187"/>
    </source>
</evidence>
<dbReference type="GO" id="GO:0005975">
    <property type="term" value="P:carbohydrate metabolic process"/>
    <property type="evidence" value="ECO:0007669"/>
    <property type="project" value="InterPro"/>
</dbReference>
<keyword evidence="7" id="KW-1185">Reference proteome</keyword>
<evidence type="ECO:0000256" key="3">
    <source>
        <dbReference type="ARBA" id="ARBA00022801"/>
    </source>
</evidence>
<dbReference type="PANTHER" id="PTHR43817:SF1">
    <property type="entry name" value="HYDROLASE, FAMILY 43, PUTATIVE (AFU_ORTHOLOGUE AFUA_3G01660)-RELATED"/>
    <property type="match status" value="1"/>
</dbReference>
<dbReference type="Proteomes" id="UP001198200">
    <property type="component" value="Unassembled WGS sequence"/>
</dbReference>
<comment type="similarity">
    <text evidence="1 5">Belongs to the glycosyl hydrolase 43 family.</text>
</comment>
<evidence type="ECO:0000313" key="7">
    <source>
        <dbReference type="Proteomes" id="UP001198200"/>
    </source>
</evidence>